<dbReference type="InterPro" id="IPR027469">
    <property type="entry name" value="Cation_efflux_TMD_sf"/>
</dbReference>
<dbReference type="AlphaFoldDB" id="A0A0J7KM50"/>
<dbReference type="Gene3D" id="1.20.1510.10">
    <property type="entry name" value="Cation efflux protein transmembrane domain"/>
    <property type="match status" value="1"/>
</dbReference>
<evidence type="ECO:0000256" key="8">
    <source>
        <dbReference type="ARBA" id="ARBA00022824"/>
    </source>
</evidence>
<gene>
    <name evidence="25" type="ORF">RF55_8844</name>
</gene>
<keyword evidence="26" id="KW-1185">Reference proteome</keyword>
<dbReference type="STRING" id="67767.A0A0J7KM50"/>
<name>A0A0J7KM50_LASNI</name>
<feature type="region of interest" description="Disordered" evidence="22">
    <location>
        <begin position="568"/>
        <end position="667"/>
    </location>
</feature>
<dbReference type="InterPro" id="IPR040177">
    <property type="entry name" value="SLC30A9"/>
</dbReference>
<dbReference type="PANTHER" id="PTHR13414:SF9">
    <property type="entry name" value="PROTON-COUPLED ZINC ANTIPORTER SLC30A9, MITOCHONDRIAL"/>
    <property type="match status" value="1"/>
</dbReference>
<evidence type="ECO:0000256" key="18">
    <source>
        <dbReference type="ARBA" id="ARBA00033405"/>
    </source>
</evidence>
<evidence type="ECO:0000313" key="26">
    <source>
        <dbReference type="Proteomes" id="UP000036403"/>
    </source>
</evidence>
<evidence type="ECO:0000256" key="4">
    <source>
        <dbReference type="ARBA" id="ARBA00008873"/>
    </source>
</evidence>
<evidence type="ECO:0000256" key="17">
    <source>
        <dbReference type="ARBA" id="ARBA00023242"/>
    </source>
</evidence>
<evidence type="ECO:0000256" key="16">
    <source>
        <dbReference type="ARBA" id="ARBA00023163"/>
    </source>
</evidence>
<keyword evidence="16" id="KW-0804">Transcription</keyword>
<dbReference type="FunFam" id="1.20.1510.10:FF:000004">
    <property type="entry name" value="zinc transporter 9 isoform X1"/>
    <property type="match status" value="1"/>
</dbReference>
<keyword evidence="13" id="KW-0406">Ion transport</keyword>
<keyword evidence="14" id="KW-0496">Mitochondrion</keyword>
<keyword evidence="10" id="KW-0864">Zinc transport</keyword>
<dbReference type="PANTHER" id="PTHR13414">
    <property type="entry name" value="HUEL-CATION TRANSPORTER"/>
    <property type="match status" value="1"/>
</dbReference>
<feature type="transmembrane region" description="Helical" evidence="23">
    <location>
        <begin position="404"/>
        <end position="423"/>
    </location>
</feature>
<dbReference type="GO" id="GO:0005634">
    <property type="term" value="C:nucleus"/>
    <property type="evidence" value="ECO:0007669"/>
    <property type="project" value="UniProtKB-SubCell"/>
</dbReference>
<dbReference type="Gene3D" id="3.90.530.10">
    <property type="entry name" value="XPA C-terminal domain"/>
    <property type="match status" value="1"/>
</dbReference>
<comment type="subcellular location">
    <subcellularLocation>
        <location evidence="3">Endoplasmic reticulum</location>
    </subcellularLocation>
    <subcellularLocation>
        <location evidence="2">Mitochondrion membrane</location>
        <topology evidence="2">Multi-pass membrane protein</topology>
    </subcellularLocation>
    <subcellularLocation>
        <location evidence="1">Nucleus</location>
    </subcellularLocation>
</comment>
<evidence type="ECO:0000256" key="22">
    <source>
        <dbReference type="SAM" id="MobiDB-lite"/>
    </source>
</evidence>
<keyword evidence="8" id="KW-0256">Endoplasmic reticulum</keyword>
<evidence type="ECO:0000259" key="24">
    <source>
        <dbReference type="Pfam" id="PF01545"/>
    </source>
</evidence>
<comment type="similarity">
    <text evidence="4">Belongs to the cation diffusion facilitator (CDF) transporter (TC 2.A.4) family. SLC30A subfamily.</text>
</comment>
<evidence type="ECO:0000256" key="13">
    <source>
        <dbReference type="ARBA" id="ARBA00023065"/>
    </source>
</evidence>
<evidence type="ECO:0000256" key="9">
    <source>
        <dbReference type="ARBA" id="ARBA00022833"/>
    </source>
</evidence>
<feature type="compositionally biased region" description="Basic and acidic residues" evidence="22">
    <location>
        <begin position="87"/>
        <end position="117"/>
    </location>
</feature>
<keyword evidence="17" id="KW-0539">Nucleus</keyword>
<evidence type="ECO:0000256" key="5">
    <source>
        <dbReference type="ARBA" id="ARBA00022448"/>
    </source>
</evidence>
<evidence type="ECO:0000256" key="23">
    <source>
        <dbReference type="SAM" id="Phobius"/>
    </source>
</evidence>
<feature type="transmembrane region" description="Helical" evidence="23">
    <location>
        <begin position="435"/>
        <end position="457"/>
    </location>
</feature>
<evidence type="ECO:0000256" key="7">
    <source>
        <dbReference type="ARBA" id="ARBA00022692"/>
    </source>
</evidence>
<dbReference type="EMBL" id="LBMM01005665">
    <property type="protein sequence ID" value="KMQ91311.1"/>
    <property type="molecule type" value="Genomic_DNA"/>
</dbReference>
<dbReference type="GO" id="GO:0005783">
    <property type="term" value="C:endoplasmic reticulum"/>
    <property type="evidence" value="ECO:0007669"/>
    <property type="project" value="UniProtKB-SubCell"/>
</dbReference>
<comment type="caution">
    <text evidence="25">The sequence shown here is derived from an EMBL/GenBank/DDBJ whole genome shotgun (WGS) entry which is preliminary data.</text>
</comment>
<keyword evidence="15 23" id="KW-0472">Membrane</keyword>
<evidence type="ECO:0000256" key="21">
    <source>
        <dbReference type="ARBA" id="ARBA00048349"/>
    </source>
</evidence>
<evidence type="ECO:0000256" key="20">
    <source>
        <dbReference type="ARBA" id="ARBA00034922"/>
    </source>
</evidence>
<evidence type="ECO:0000256" key="6">
    <source>
        <dbReference type="ARBA" id="ARBA00022449"/>
    </source>
</evidence>
<feature type="compositionally biased region" description="Basic and acidic residues" evidence="22">
    <location>
        <begin position="651"/>
        <end position="661"/>
    </location>
</feature>
<evidence type="ECO:0000256" key="14">
    <source>
        <dbReference type="ARBA" id="ARBA00023128"/>
    </source>
</evidence>
<evidence type="ECO:0000313" key="25">
    <source>
        <dbReference type="EMBL" id="KMQ91311.1"/>
    </source>
</evidence>
<dbReference type="GO" id="GO:0006882">
    <property type="term" value="P:intracellular zinc ion homeostasis"/>
    <property type="evidence" value="ECO:0007669"/>
    <property type="project" value="TreeGrafter"/>
</dbReference>
<dbReference type="Proteomes" id="UP000036403">
    <property type="component" value="Unassembled WGS sequence"/>
</dbReference>
<dbReference type="GO" id="GO:0008324">
    <property type="term" value="F:monoatomic cation transmembrane transporter activity"/>
    <property type="evidence" value="ECO:0007669"/>
    <property type="project" value="InterPro"/>
</dbReference>
<dbReference type="CDD" id="cd21078">
    <property type="entry name" value="NTD_ZNT9"/>
    <property type="match status" value="1"/>
</dbReference>
<proteinExistence type="inferred from homology"/>
<dbReference type="OrthoDB" id="435980at2759"/>
<keyword evidence="12" id="KW-0805">Transcription regulation</keyword>
<evidence type="ECO:0000256" key="11">
    <source>
        <dbReference type="ARBA" id="ARBA00022989"/>
    </source>
</evidence>
<keyword evidence="5" id="KW-0813">Transport</keyword>
<evidence type="ECO:0000256" key="1">
    <source>
        <dbReference type="ARBA" id="ARBA00004123"/>
    </source>
</evidence>
<keyword evidence="7 23" id="KW-0812">Transmembrane</keyword>
<keyword evidence="11 23" id="KW-1133">Transmembrane helix</keyword>
<dbReference type="SUPFAM" id="SSF161111">
    <property type="entry name" value="Cation efflux protein transmembrane domain-like"/>
    <property type="match status" value="1"/>
</dbReference>
<evidence type="ECO:0000256" key="12">
    <source>
        <dbReference type="ARBA" id="ARBA00023015"/>
    </source>
</evidence>
<evidence type="ECO:0000256" key="10">
    <source>
        <dbReference type="ARBA" id="ARBA00022906"/>
    </source>
</evidence>
<evidence type="ECO:0000256" key="19">
    <source>
        <dbReference type="ARBA" id="ARBA00034845"/>
    </source>
</evidence>
<dbReference type="GO" id="GO:0006829">
    <property type="term" value="P:zinc ion transport"/>
    <property type="evidence" value="ECO:0007669"/>
    <property type="project" value="UniProtKB-KW"/>
</dbReference>
<accession>A0A0J7KM50</accession>
<feature type="compositionally biased region" description="Basic residues" evidence="22">
    <location>
        <begin position="618"/>
        <end position="633"/>
    </location>
</feature>
<reference evidence="25 26" key="1">
    <citation type="submission" date="2015-04" db="EMBL/GenBank/DDBJ databases">
        <title>Lasius niger genome sequencing.</title>
        <authorList>
            <person name="Konorov E.A."/>
            <person name="Nikitin M.A."/>
            <person name="Kirill M.V."/>
            <person name="Chang P."/>
        </authorList>
    </citation>
    <scope>NUCLEOTIDE SEQUENCE [LARGE SCALE GENOMIC DNA]</scope>
    <source>
        <tissue evidence="25">Whole</tissue>
    </source>
</reference>
<dbReference type="InterPro" id="IPR058533">
    <property type="entry name" value="Cation_efflux_TM"/>
</dbReference>
<comment type="catalytic activity">
    <reaction evidence="21">
        <text>Zn(2+)(in) + 2 H(+)(out) = Zn(2+)(out) + 2 H(+)(in)</text>
        <dbReference type="Rhea" id="RHEA:72627"/>
        <dbReference type="ChEBI" id="CHEBI:15378"/>
        <dbReference type="ChEBI" id="CHEBI:29105"/>
    </reaction>
</comment>
<keyword evidence="6" id="KW-0050">Antiport</keyword>
<evidence type="ECO:0000256" key="2">
    <source>
        <dbReference type="ARBA" id="ARBA00004225"/>
    </source>
</evidence>
<dbReference type="PaxDb" id="67767-A0A0J7KM50"/>
<feature type="transmembrane region" description="Helical" evidence="23">
    <location>
        <begin position="313"/>
        <end position="336"/>
    </location>
</feature>
<dbReference type="InterPro" id="IPR009061">
    <property type="entry name" value="DNA-bd_dom_put_sf"/>
</dbReference>
<dbReference type="Pfam" id="PF01545">
    <property type="entry name" value="Cation_efflux"/>
    <property type="match status" value="1"/>
</dbReference>
<feature type="region of interest" description="Disordered" evidence="22">
    <location>
        <begin position="85"/>
        <end position="127"/>
    </location>
</feature>
<feature type="compositionally biased region" description="Basic and acidic residues" evidence="22">
    <location>
        <begin position="579"/>
        <end position="617"/>
    </location>
</feature>
<feature type="compositionally biased region" description="Basic and acidic residues" evidence="22">
    <location>
        <begin position="634"/>
        <end position="644"/>
    </location>
</feature>
<sequence length="792" mass="90072">MPKYDTQYKVHVLSYSQKIFANKKISRHENGRWIDIARFLSDDAKTKKDKSEKRLAEDVQHKIIELNEDKLGKLKERVLDIEPIDSSDDKEKGKEATKFAEKQSAESKETSKDDVMSKKAKKRTRVDKSTSSLERNFITPVRAMSDFLLKPSDLESLPKTKRRSPYELEPPITVYWRKDVEAKALEVWGSRETLLKELLKKEVERKIYQQNVFTVKRRLRDYRREIGNKTEIIQKEGLFGRSGKVVLTAIAINASNFLCKLIAWLYTGSHSMFSECIHSAADTCNQLILAYGIHKSVQNPDSDHPYGYTNMKYVSSLISGVGIFCVGTGLSIYHGIHGLLFPAPLDSLFWAYFVLGGSLLSEGATLMIALHSIKRGAEERKESFKQFVLEGQDPSVNVVLMEDFAAVLGVIVAAGCMGLTSYLENPMFDAFGSLLVGGLLGGVASFIIYSNVAALIGRSISQENLDKINAELEADIMVRAIHDVKGIDMGNHLVRYKAELDFDGRELTRSYLDKHDLITMLEEVKSMQNIDELETFLLKHGENIVDMLGGEIDRIELKLKSFFGKQDNTEDTETVSESPDVKSNDKSRRAEVHVHGKARYSDIRESEERITSRSLEGRRRKRSKRIERRKLRPRTTDRDHDRTDTGSSVKHYSEEDSFTDKSRKRKRIVSRANDHEVPITEILKKAQENARTKYEEPVPLPELTTDTIYIQGRSGFSAVKIAGSRRALRNDTTRATEGAREDRDSAETRMHTLIKVAITAQKFWRCTGLVYQGLLGGIALLHFIMVRYFLYN</sequence>
<dbReference type="NCBIfam" id="TIGR01297">
    <property type="entry name" value="CDF"/>
    <property type="match status" value="1"/>
</dbReference>
<dbReference type="SUPFAM" id="SSF46955">
    <property type="entry name" value="Putative DNA-binding domain"/>
    <property type="match status" value="1"/>
</dbReference>
<evidence type="ECO:0000256" key="15">
    <source>
        <dbReference type="ARBA" id="ARBA00023136"/>
    </source>
</evidence>
<dbReference type="GO" id="GO:0031966">
    <property type="term" value="C:mitochondrial membrane"/>
    <property type="evidence" value="ECO:0007669"/>
    <property type="project" value="UniProtKB-SubCell"/>
</dbReference>
<evidence type="ECO:0000256" key="3">
    <source>
        <dbReference type="ARBA" id="ARBA00004240"/>
    </source>
</evidence>
<keyword evidence="9" id="KW-0862">Zinc</keyword>
<dbReference type="InterPro" id="IPR002524">
    <property type="entry name" value="Cation_efflux"/>
</dbReference>
<feature type="domain" description="Cation efflux protein transmembrane" evidence="24">
    <location>
        <begin position="247"/>
        <end position="456"/>
    </location>
</feature>
<feature type="transmembrane region" description="Helical" evidence="23">
    <location>
        <begin position="769"/>
        <end position="790"/>
    </location>
</feature>
<dbReference type="GO" id="GO:0015297">
    <property type="term" value="F:antiporter activity"/>
    <property type="evidence" value="ECO:0007669"/>
    <property type="project" value="UniProtKB-KW"/>
</dbReference>
<feature type="transmembrane region" description="Helical" evidence="23">
    <location>
        <begin position="348"/>
        <end position="370"/>
    </location>
</feature>
<protein>
    <recommendedName>
        <fullName evidence="19">Proton-coupled zinc antiporter SLC30A9, mitochondrial</fullName>
    </recommendedName>
    <alternativeName>
        <fullName evidence="18">Solute carrier family 30 member 9</fullName>
    </alternativeName>
    <alternativeName>
        <fullName evidence="20">Zinc transporter 9</fullName>
    </alternativeName>
</protein>
<dbReference type="InterPro" id="IPR037129">
    <property type="entry name" value="XPA_sf"/>
</dbReference>
<organism evidence="25 26">
    <name type="scientific">Lasius niger</name>
    <name type="common">Black garden ant</name>
    <dbReference type="NCBI Taxonomy" id="67767"/>
    <lineage>
        <taxon>Eukaryota</taxon>
        <taxon>Metazoa</taxon>
        <taxon>Ecdysozoa</taxon>
        <taxon>Arthropoda</taxon>
        <taxon>Hexapoda</taxon>
        <taxon>Insecta</taxon>
        <taxon>Pterygota</taxon>
        <taxon>Neoptera</taxon>
        <taxon>Endopterygota</taxon>
        <taxon>Hymenoptera</taxon>
        <taxon>Apocrita</taxon>
        <taxon>Aculeata</taxon>
        <taxon>Formicoidea</taxon>
        <taxon>Formicidae</taxon>
        <taxon>Formicinae</taxon>
        <taxon>Lasius</taxon>
        <taxon>Lasius</taxon>
    </lineage>
</organism>